<evidence type="ECO:0000256" key="4">
    <source>
        <dbReference type="ARBA" id="ARBA00022982"/>
    </source>
</evidence>
<feature type="transmembrane region" description="Helical" evidence="7">
    <location>
        <begin position="329"/>
        <end position="348"/>
    </location>
</feature>
<keyword evidence="2" id="KW-0004">4Fe-4S</keyword>
<dbReference type="InterPro" id="IPR014116">
    <property type="entry name" value="Cyt_c_oxidase_cbb3_FixG"/>
</dbReference>
<keyword evidence="3" id="KW-0479">Metal-binding</keyword>
<evidence type="ECO:0000256" key="1">
    <source>
        <dbReference type="ARBA" id="ARBA00022448"/>
    </source>
</evidence>
<name>A0ABT7EJH2_9GAMM</name>
<dbReference type="EMBL" id="JASJUT010000003">
    <property type="protein sequence ID" value="MDK2595173.1"/>
    <property type="molecule type" value="Genomic_DNA"/>
</dbReference>
<evidence type="ECO:0000256" key="3">
    <source>
        <dbReference type="ARBA" id="ARBA00022723"/>
    </source>
</evidence>
<reference evidence="9 10" key="1">
    <citation type="submission" date="2023-05" db="EMBL/GenBank/DDBJ databases">
        <title>Pseudoalteromonas ardens sp. nov., Pseudoalteromonas obscura sp. nov., and Pseudoalteromonas umbrosa sp. nov., isolated from the coral Montipora capitata.</title>
        <authorList>
            <person name="Thomas E.M."/>
            <person name="Smith E.M."/>
            <person name="Papke E."/>
            <person name="Shlafstein M.D."/>
            <person name="Oline D.K."/>
            <person name="Videau P."/>
            <person name="Saw J.H."/>
            <person name="Strangman W.K."/>
            <person name="Ushijima B."/>
        </authorList>
    </citation>
    <scope>NUCLEOTIDE SEQUENCE [LARGE SCALE GENOMIC DNA]</scope>
    <source>
        <strain evidence="9 10">P94</strain>
    </source>
</reference>
<keyword evidence="7" id="KW-0812">Transmembrane</keyword>
<feature type="transmembrane region" description="Helical" evidence="7">
    <location>
        <begin position="154"/>
        <end position="172"/>
    </location>
</feature>
<sequence length="460" mass="52774">MKFDIKEEDMIIKPYKQEGPIYIREQKGFFQKIRRYLGWILMFIFVAIPWIPYKGQQAILLDVASQQFRIFGQTFLPHDFMILAWIFMAGAFGLFFVTNWLGRVWCGYTCPQTIWMLMFTWVEHRVEGTRNQRIKLDKASWNAQKAARKMTKHAIWLVISLFTATSFMAYFVPAKTLYMDMFTLEWSGLVSFWVFLFAFCTYGNAGFLREKMCNVACPYSRFQSVMFDKDTLVVTYDAQRGEHRGPRKRKSDYKAKGLGDCVDCNLCVEVCPAGIDIRNGLQYECINCGLCIDACDDTMHKFGYSTGLIKYASENQAGGKTSSPFRLKLIGYAGLFAVIVATMAIWAFNRTPIEASVIRDRNALYRVNFEGLVENPYTLSIINKTQQTLHYQVSFNGLQGAELSAPQEIEIQGGKMLLVPVTIAADGYDIQRKRTPIQFTISANEDSSISITKDSYFYKN</sequence>
<dbReference type="NCBIfam" id="TIGR02745">
    <property type="entry name" value="ccoG_rdxA_fixG"/>
    <property type="match status" value="1"/>
</dbReference>
<dbReference type="InterPro" id="IPR013783">
    <property type="entry name" value="Ig-like_fold"/>
</dbReference>
<evidence type="ECO:0000259" key="8">
    <source>
        <dbReference type="PROSITE" id="PS51379"/>
    </source>
</evidence>
<keyword evidence="6" id="KW-0411">Iron-sulfur</keyword>
<proteinExistence type="predicted"/>
<dbReference type="Gene3D" id="1.10.1060.10">
    <property type="entry name" value="Alpha-helical ferredoxin"/>
    <property type="match status" value="1"/>
</dbReference>
<evidence type="ECO:0000256" key="7">
    <source>
        <dbReference type="SAM" id="Phobius"/>
    </source>
</evidence>
<dbReference type="Pfam" id="PF11614">
    <property type="entry name" value="FixG_C"/>
    <property type="match status" value="1"/>
</dbReference>
<evidence type="ECO:0000313" key="9">
    <source>
        <dbReference type="EMBL" id="MDK2595173.1"/>
    </source>
</evidence>
<dbReference type="InterPro" id="IPR051684">
    <property type="entry name" value="Electron_Trans/Redox"/>
</dbReference>
<dbReference type="PROSITE" id="PS00198">
    <property type="entry name" value="4FE4S_FER_1"/>
    <property type="match status" value="1"/>
</dbReference>
<comment type="caution">
    <text evidence="9">The sequence shown here is derived from an EMBL/GenBank/DDBJ whole genome shotgun (WGS) entry which is preliminary data.</text>
</comment>
<keyword evidence="10" id="KW-1185">Reference proteome</keyword>
<evidence type="ECO:0000256" key="5">
    <source>
        <dbReference type="ARBA" id="ARBA00023004"/>
    </source>
</evidence>
<keyword evidence="5" id="KW-0408">Iron</keyword>
<accession>A0ABT7EJH2</accession>
<keyword evidence="7" id="KW-0472">Membrane</keyword>
<dbReference type="RefSeq" id="WP_284136948.1">
    <property type="nucleotide sequence ID" value="NZ_JASJUT010000003.1"/>
</dbReference>
<keyword evidence="4" id="KW-0249">Electron transport</keyword>
<feature type="transmembrane region" description="Helical" evidence="7">
    <location>
        <begin position="184"/>
        <end position="202"/>
    </location>
</feature>
<dbReference type="InterPro" id="IPR032879">
    <property type="entry name" value="FixG_C"/>
</dbReference>
<protein>
    <submittedName>
        <fullName evidence="9">Cytochrome c oxidase accessory protein CcoG</fullName>
    </submittedName>
</protein>
<evidence type="ECO:0000256" key="2">
    <source>
        <dbReference type="ARBA" id="ARBA00022485"/>
    </source>
</evidence>
<feature type="transmembrane region" description="Helical" evidence="7">
    <location>
        <begin position="36"/>
        <end position="53"/>
    </location>
</feature>
<dbReference type="Gene3D" id="2.60.40.10">
    <property type="entry name" value="Immunoglobulins"/>
    <property type="match status" value="1"/>
</dbReference>
<dbReference type="PANTHER" id="PTHR30176:SF3">
    <property type="entry name" value="FERREDOXIN-TYPE PROTEIN NAPH"/>
    <property type="match status" value="1"/>
</dbReference>
<dbReference type="SUPFAM" id="SSF54862">
    <property type="entry name" value="4Fe-4S ferredoxins"/>
    <property type="match status" value="1"/>
</dbReference>
<dbReference type="PROSITE" id="PS51379">
    <property type="entry name" value="4FE4S_FER_2"/>
    <property type="match status" value="1"/>
</dbReference>
<keyword evidence="7" id="KW-1133">Transmembrane helix</keyword>
<evidence type="ECO:0000256" key="6">
    <source>
        <dbReference type="ARBA" id="ARBA00023014"/>
    </source>
</evidence>
<dbReference type="InterPro" id="IPR009051">
    <property type="entry name" value="Helical_ferredxn"/>
</dbReference>
<dbReference type="Proteomes" id="UP001231915">
    <property type="component" value="Unassembled WGS sequence"/>
</dbReference>
<feature type="domain" description="4Fe-4S ferredoxin-type" evidence="8">
    <location>
        <begin position="252"/>
        <end position="280"/>
    </location>
</feature>
<evidence type="ECO:0000313" key="10">
    <source>
        <dbReference type="Proteomes" id="UP001231915"/>
    </source>
</evidence>
<keyword evidence="1" id="KW-0813">Transport</keyword>
<feature type="transmembrane region" description="Helical" evidence="7">
    <location>
        <begin position="82"/>
        <end position="102"/>
    </location>
</feature>
<dbReference type="PANTHER" id="PTHR30176">
    <property type="entry name" value="FERREDOXIN-TYPE PROTEIN NAPH"/>
    <property type="match status" value="1"/>
</dbReference>
<dbReference type="Pfam" id="PF13746">
    <property type="entry name" value="Fer4_18"/>
    <property type="match status" value="1"/>
</dbReference>
<organism evidence="9 10">
    <name type="scientific">Pseudoalteromonas obscura</name>
    <dbReference type="NCBI Taxonomy" id="3048491"/>
    <lineage>
        <taxon>Bacteria</taxon>
        <taxon>Pseudomonadati</taxon>
        <taxon>Pseudomonadota</taxon>
        <taxon>Gammaproteobacteria</taxon>
        <taxon>Alteromonadales</taxon>
        <taxon>Pseudoalteromonadaceae</taxon>
        <taxon>Pseudoalteromonas</taxon>
    </lineage>
</organism>
<dbReference type="InterPro" id="IPR017900">
    <property type="entry name" value="4Fe4S_Fe_S_CS"/>
</dbReference>
<gene>
    <name evidence="9" type="primary">ccoG</name>
    <name evidence="9" type="ORF">QNM18_08985</name>
</gene>
<dbReference type="InterPro" id="IPR017896">
    <property type="entry name" value="4Fe4S_Fe-S-bd"/>
</dbReference>